<feature type="region of interest" description="Disordered" evidence="1">
    <location>
        <begin position="130"/>
        <end position="150"/>
    </location>
</feature>
<dbReference type="Pfam" id="PF09681">
    <property type="entry name" value="Phage_rep_org_N"/>
    <property type="match status" value="1"/>
</dbReference>
<sequence>MSDNKKYYYLKLKEDFFTSETITLLESMKDGVMYSNILLKLYLMSLKNNGKLIFRDNIPYTTEMIATITRHQVGTVERAIKIFLQLKLIDQLPDNILYMADIELFIGKSSTEGERKRRARIENTEKMKFLTDKSPNNGGQMSDICPPENRDKRLDIRDKRIEGERKDQMSTPTPYGEYKNILLTDDEYGKLKEQLKEHTDTMIDKLSRYIESKGTNYKNHYVTILNWYEQDKEKLAQKNISKSTSKNYSTNYEDSDSL</sequence>
<feature type="region of interest" description="Disordered" evidence="1">
    <location>
        <begin position="238"/>
        <end position="258"/>
    </location>
</feature>
<dbReference type="NCBIfam" id="TIGR01714">
    <property type="entry name" value="phage_rep_org_N"/>
    <property type="match status" value="1"/>
</dbReference>
<protein>
    <submittedName>
        <fullName evidence="3">Replication protein</fullName>
    </submittedName>
</protein>
<reference evidence="3 4" key="1">
    <citation type="submission" date="2020-02" db="EMBL/GenBank/DDBJ databases">
        <title>M-like protein SrM is not crucial to the virulence of a novel isolate of Streptococcus equi subsp. ruminatorum from Macaca mulatta.</title>
        <authorList>
            <person name="Guo G."/>
            <person name="Cheng L."/>
            <person name="Zhang W."/>
        </authorList>
    </citation>
    <scope>NUCLEOTIDE SEQUENCE [LARGE SCALE GENOMIC DNA]</scope>
    <source>
        <strain evidence="3 4">FJ1804</strain>
    </source>
</reference>
<organism evidence="3 4">
    <name type="scientific">Streptococcus equi subsp. ruminatorum</name>
    <dbReference type="NCBI Taxonomy" id="254358"/>
    <lineage>
        <taxon>Bacteria</taxon>
        <taxon>Bacillati</taxon>
        <taxon>Bacillota</taxon>
        <taxon>Bacilli</taxon>
        <taxon>Lactobacillales</taxon>
        <taxon>Streptococcaceae</taxon>
        <taxon>Streptococcus</taxon>
    </lineage>
</organism>
<evidence type="ECO:0000259" key="2">
    <source>
        <dbReference type="Pfam" id="PF09681"/>
    </source>
</evidence>
<evidence type="ECO:0000313" key="3">
    <source>
        <dbReference type="EMBL" id="NGL84943.1"/>
    </source>
</evidence>
<dbReference type="EMBL" id="JAAKFZ010000033">
    <property type="protein sequence ID" value="NGL84943.1"/>
    <property type="molecule type" value="Genomic_DNA"/>
</dbReference>
<feature type="domain" description="Phage replisome organiser N-terminal" evidence="2">
    <location>
        <begin position="9"/>
        <end position="122"/>
    </location>
</feature>
<evidence type="ECO:0000256" key="1">
    <source>
        <dbReference type="SAM" id="MobiDB-lite"/>
    </source>
</evidence>
<comment type="caution">
    <text evidence="3">The sequence shown here is derived from an EMBL/GenBank/DDBJ whole genome shotgun (WGS) entry which is preliminary data.</text>
</comment>
<proteinExistence type="predicted"/>
<dbReference type="Proteomes" id="UP000479499">
    <property type="component" value="Unassembled WGS sequence"/>
</dbReference>
<accession>A0A6M1KSN8</accession>
<gene>
    <name evidence="3" type="ORF">G5B50_09255</name>
</gene>
<dbReference type="InterPro" id="IPR010056">
    <property type="entry name" value="Phage_rep_org__N"/>
</dbReference>
<feature type="compositionally biased region" description="Polar residues" evidence="1">
    <location>
        <begin position="238"/>
        <end position="252"/>
    </location>
</feature>
<evidence type="ECO:0000313" key="4">
    <source>
        <dbReference type="Proteomes" id="UP000479499"/>
    </source>
</evidence>
<dbReference type="AlphaFoldDB" id="A0A6M1KSN8"/>
<dbReference type="RefSeq" id="WP_164337073.1">
    <property type="nucleotide sequence ID" value="NZ_JAAKFZ010000033.1"/>
</dbReference>
<name>A0A6M1KSN8_9STRE</name>